<evidence type="ECO:0008006" key="3">
    <source>
        <dbReference type="Google" id="ProtNLM"/>
    </source>
</evidence>
<organism evidence="1 2">
    <name type="scientific">Phytophthora sojae (strain P6497)</name>
    <name type="common">Soybean stem and root rot agent</name>
    <name type="synonym">Phytophthora megasperma f. sp. glycines</name>
    <dbReference type="NCBI Taxonomy" id="1094619"/>
    <lineage>
        <taxon>Eukaryota</taxon>
        <taxon>Sar</taxon>
        <taxon>Stramenopiles</taxon>
        <taxon>Oomycota</taxon>
        <taxon>Peronosporomycetes</taxon>
        <taxon>Peronosporales</taxon>
        <taxon>Peronosporaceae</taxon>
        <taxon>Phytophthora</taxon>
    </lineage>
</organism>
<proteinExistence type="predicted"/>
<dbReference type="OMA" id="FETATHC"/>
<evidence type="ECO:0000313" key="2">
    <source>
        <dbReference type="Proteomes" id="UP000002640"/>
    </source>
</evidence>
<dbReference type="Proteomes" id="UP000002640">
    <property type="component" value="Unassembled WGS sequence"/>
</dbReference>
<dbReference type="STRING" id="1094619.G5A7L8"/>
<keyword evidence="2" id="KW-1185">Reference proteome</keyword>
<dbReference type="AlphaFoldDB" id="G5A7L8"/>
<sequence length="197" mass="23390">MRRVLLPVVHDVTMRLYFGNLTLGARLFFLSATSPLAQHCVRDGCRAFETATHCFFECEPVQILWQTLWEPWAPAFRCSLGWRLLIFPSDRDVHEDWRHQRDTLLILWHIHTTIVFHALWRLRNDIHFNGVRVVSPSIPRLGFSFRQHYQHLYRRSAEFHLVSDDIKTVLRRLGFPEPIDDDDLRLYGSPSGRIRFL</sequence>
<dbReference type="EMBL" id="JH159161">
    <property type="protein sequence ID" value="EGZ07894.1"/>
    <property type="molecule type" value="Genomic_DNA"/>
</dbReference>
<accession>G5A7L8</accession>
<dbReference type="InParanoid" id="G5A7L8"/>
<reference evidence="1 2" key="1">
    <citation type="journal article" date="2006" name="Science">
        <title>Phytophthora genome sequences uncover evolutionary origins and mechanisms of pathogenesis.</title>
        <authorList>
            <person name="Tyler B.M."/>
            <person name="Tripathy S."/>
            <person name="Zhang X."/>
            <person name="Dehal P."/>
            <person name="Jiang R.H."/>
            <person name="Aerts A."/>
            <person name="Arredondo F.D."/>
            <person name="Baxter L."/>
            <person name="Bensasson D."/>
            <person name="Beynon J.L."/>
            <person name="Chapman J."/>
            <person name="Damasceno C.M."/>
            <person name="Dorrance A.E."/>
            <person name="Dou D."/>
            <person name="Dickerman A.W."/>
            <person name="Dubchak I.L."/>
            <person name="Garbelotto M."/>
            <person name="Gijzen M."/>
            <person name="Gordon S.G."/>
            <person name="Govers F."/>
            <person name="Grunwald N.J."/>
            <person name="Huang W."/>
            <person name="Ivors K.L."/>
            <person name="Jones R.W."/>
            <person name="Kamoun S."/>
            <person name="Krampis K."/>
            <person name="Lamour K.H."/>
            <person name="Lee M.K."/>
            <person name="McDonald W.H."/>
            <person name="Medina M."/>
            <person name="Meijer H.J."/>
            <person name="Nordberg E.K."/>
            <person name="Maclean D.J."/>
            <person name="Ospina-Giraldo M.D."/>
            <person name="Morris P.F."/>
            <person name="Phuntumart V."/>
            <person name="Putnam N.H."/>
            <person name="Rash S."/>
            <person name="Rose J.K."/>
            <person name="Sakihama Y."/>
            <person name="Salamov A.A."/>
            <person name="Savidor A."/>
            <person name="Scheuring C.F."/>
            <person name="Smith B.M."/>
            <person name="Sobral B.W."/>
            <person name="Terry A."/>
            <person name="Torto-Alalibo T.A."/>
            <person name="Win J."/>
            <person name="Xu Z."/>
            <person name="Zhang H."/>
            <person name="Grigoriev I.V."/>
            <person name="Rokhsar D.S."/>
            <person name="Boore J.L."/>
        </authorList>
    </citation>
    <scope>NUCLEOTIDE SEQUENCE [LARGE SCALE GENOMIC DNA]</scope>
    <source>
        <strain evidence="1 2">P6497</strain>
    </source>
</reference>
<gene>
    <name evidence="1" type="ORF">PHYSODRAFT_527385</name>
</gene>
<dbReference type="RefSeq" id="XP_009536066.1">
    <property type="nucleotide sequence ID" value="XM_009537771.1"/>
</dbReference>
<evidence type="ECO:0000313" key="1">
    <source>
        <dbReference type="EMBL" id="EGZ07894.1"/>
    </source>
</evidence>
<name>G5A7L8_PHYSP</name>
<dbReference type="GeneID" id="20661127"/>
<dbReference type="KEGG" id="psoj:PHYSODRAFT_527385"/>
<protein>
    <recommendedName>
        <fullName evidence="3">Reverse transcriptase zinc-binding domain-containing protein</fullName>
    </recommendedName>
</protein>